<dbReference type="PANTHER" id="PTHR46600:SF11">
    <property type="entry name" value="THAP DOMAIN-CONTAINING PROTEIN 10"/>
    <property type="match status" value="1"/>
</dbReference>
<organism evidence="7 8">
    <name type="scientific">Parnassius apollo</name>
    <name type="common">Apollo butterfly</name>
    <name type="synonym">Papilio apollo</name>
    <dbReference type="NCBI Taxonomy" id="110799"/>
    <lineage>
        <taxon>Eukaryota</taxon>
        <taxon>Metazoa</taxon>
        <taxon>Ecdysozoa</taxon>
        <taxon>Arthropoda</taxon>
        <taxon>Hexapoda</taxon>
        <taxon>Insecta</taxon>
        <taxon>Pterygota</taxon>
        <taxon>Neoptera</taxon>
        <taxon>Endopterygota</taxon>
        <taxon>Lepidoptera</taxon>
        <taxon>Glossata</taxon>
        <taxon>Ditrysia</taxon>
        <taxon>Papilionoidea</taxon>
        <taxon>Papilionidae</taxon>
        <taxon>Parnassiinae</taxon>
        <taxon>Parnassini</taxon>
        <taxon>Parnassius</taxon>
        <taxon>Parnassius</taxon>
    </lineage>
</organism>
<dbReference type="EMBL" id="CAJQZP010001679">
    <property type="protein sequence ID" value="CAG5058600.1"/>
    <property type="molecule type" value="Genomic_DNA"/>
</dbReference>
<dbReference type="InterPro" id="IPR026516">
    <property type="entry name" value="THAP1/10"/>
</dbReference>
<evidence type="ECO:0000256" key="2">
    <source>
        <dbReference type="ARBA" id="ARBA00022771"/>
    </source>
</evidence>
<evidence type="ECO:0000256" key="1">
    <source>
        <dbReference type="ARBA" id="ARBA00022723"/>
    </source>
</evidence>
<dbReference type="SMART" id="SM00692">
    <property type="entry name" value="DM3"/>
    <property type="match status" value="1"/>
</dbReference>
<gene>
    <name evidence="7" type="ORF">PAPOLLO_LOCUS27642</name>
</gene>
<evidence type="ECO:0000259" key="6">
    <source>
        <dbReference type="PROSITE" id="PS50950"/>
    </source>
</evidence>
<accession>A0A8S3YGH0</accession>
<dbReference type="PANTHER" id="PTHR46600">
    <property type="entry name" value="THAP DOMAIN-CONTAINING"/>
    <property type="match status" value="1"/>
</dbReference>
<comment type="caution">
    <text evidence="7">The sequence shown here is derived from an EMBL/GenBank/DDBJ whole genome shotgun (WGS) entry which is preliminary data.</text>
</comment>
<dbReference type="PROSITE" id="PS50950">
    <property type="entry name" value="ZF_THAP"/>
    <property type="match status" value="1"/>
</dbReference>
<proteinExistence type="predicted"/>
<keyword evidence="8" id="KW-1185">Reference proteome</keyword>
<dbReference type="AlphaFoldDB" id="A0A8S3YGH0"/>
<feature type="domain" description="THAP-type" evidence="6">
    <location>
        <begin position="6"/>
        <end position="86"/>
    </location>
</feature>
<evidence type="ECO:0000256" key="3">
    <source>
        <dbReference type="ARBA" id="ARBA00022833"/>
    </source>
</evidence>
<reference evidence="7" key="1">
    <citation type="submission" date="2021-04" db="EMBL/GenBank/DDBJ databases">
        <authorList>
            <person name="Tunstrom K."/>
        </authorList>
    </citation>
    <scope>NUCLEOTIDE SEQUENCE</scope>
</reference>
<keyword evidence="2 5" id="KW-0863">Zinc-finger</keyword>
<dbReference type="Proteomes" id="UP000691718">
    <property type="component" value="Unassembled WGS sequence"/>
</dbReference>
<name>A0A8S3YGH0_PARAO</name>
<evidence type="ECO:0000256" key="4">
    <source>
        <dbReference type="ARBA" id="ARBA00023125"/>
    </source>
</evidence>
<sequence>MCDNRRRTYCCVFGCLNNSSIPELSLFRLPIEQDRRLQWLRLIDREDLKNKSQPYHVVCEAHFHPEDIMRNSVRKLLKKNCLPSLNLPNLKKHTQVEITTSYNKSSQTETSASGSNLDLTIATSSCQTDFNTTDNLTQTTACLSASTILFL</sequence>
<dbReference type="Pfam" id="PF05485">
    <property type="entry name" value="THAP"/>
    <property type="match status" value="1"/>
</dbReference>
<dbReference type="GO" id="GO:0043565">
    <property type="term" value="F:sequence-specific DNA binding"/>
    <property type="evidence" value="ECO:0007669"/>
    <property type="project" value="InterPro"/>
</dbReference>
<keyword evidence="4 5" id="KW-0238">DNA-binding</keyword>
<dbReference type="GO" id="GO:0008270">
    <property type="term" value="F:zinc ion binding"/>
    <property type="evidence" value="ECO:0007669"/>
    <property type="project" value="UniProtKB-KW"/>
</dbReference>
<evidence type="ECO:0000313" key="8">
    <source>
        <dbReference type="Proteomes" id="UP000691718"/>
    </source>
</evidence>
<evidence type="ECO:0000256" key="5">
    <source>
        <dbReference type="PROSITE-ProRule" id="PRU00309"/>
    </source>
</evidence>
<evidence type="ECO:0000313" key="7">
    <source>
        <dbReference type="EMBL" id="CAG5058600.1"/>
    </source>
</evidence>
<dbReference type="InterPro" id="IPR006612">
    <property type="entry name" value="THAP_Znf"/>
</dbReference>
<dbReference type="OrthoDB" id="6912222at2759"/>
<dbReference type="SMART" id="SM00980">
    <property type="entry name" value="THAP"/>
    <property type="match status" value="1"/>
</dbReference>
<protein>
    <submittedName>
        <fullName evidence="7">(apollo) hypothetical protein</fullName>
    </submittedName>
</protein>
<keyword evidence="3" id="KW-0862">Zinc</keyword>
<keyword evidence="1" id="KW-0479">Metal-binding</keyword>